<dbReference type="HOGENOM" id="CLU_2139503_0_0_1"/>
<accession>U9UE04</accession>
<name>U9UE04_RHIID</name>
<gene>
    <name evidence="1" type="ORF">GLOINDRAFT_93318</name>
</gene>
<sequence length="113" mass="13822">KSSRWYLKTEKYDICFHQIAVQVIYKYKYHKPVKYEILHSSDSLDPLKEEVIKNYKDLKIRNFYFVYEEGNIKLQFWNKYNFNTFISEYEFNGNNYILSSLKVVEKDKKSFSA</sequence>
<dbReference type="VEuPathDB" id="FungiDB:RhiirFUN_009520"/>
<reference evidence="1" key="1">
    <citation type="submission" date="2013-07" db="EMBL/GenBank/DDBJ databases">
        <title>The genome of an arbuscular mycorrhizal fungus provides insights into the evolution of the oldest plant symbiosis.</title>
        <authorList>
            <consortium name="DOE Joint Genome Institute"/>
            <person name="Tisserant E."/>
            <person name="Malbreil M."/>
            <person name="Kuo A."/>
            <person name="Kohler A."/>
            <person name="Symeonidi A."/>
            <person name="Balestrini R."/>
            <person name="Charron P."/>
            <person name="Duensing N."/>
            <person name="Frei-dit-Frey N."/>
            <person name="Gianinazzi-Pearson V."/>
            <person name="Gilbert B."/>
            <person name="Handa Y."/>
            <person name="Hijri M."/>
            <person name="Kaul R."/>
            <person name="Kawaguchi M."/>
            <person name="Krajinski F."/>
            <person name="Lammers P."/>
            <person name="Lapierre D."/>
            <person name="Masclaux F.G."/>
            <person name="Murat C."/>
            <person name="Morin E."/>
            <person name="Ndikumana S."/>
            <person name="Pagni M."/>
            <person name="Petitpierre D."/>
            <person name="Requena N."/>
            <person name="Rosikiewicz P."/>
            <person name="Riley R."/>
            <person name="Saito K."/>
            <person name="San Clemente H."/>
            <person name="Shapiro H."/>
            <person name="van Tuinen D."/>
            <person name="Becard G."/>
            <person name="Bonfante P."/>
            <person name="Paszkowski U."/>
            <person name="Shachar-Hill Y."/>
            <person name="Young J.P."/>
            <person name="Sanders I.R."/>
            <person name="Henrissat B."/>
            <person name="Rensing S.A."/>
            <person name="Grigoriev I.V."/>
            <person name="Corradi N."/>
            <person name="Roux C."/>
            <person name="Martin F."/>
        </authorList>
    </citation>
    <scope>NUCLEOTIDE SEQUENCE</scope>
    <source>
        <strain evidence="1">DAOM 197198</strain>
    </source>
</reference>
<evidence type="ECO:0000313" key="1">
    <source>
        <dbReference type="EMBL" id="ESA18605.1"/>
    </source>
</evidence>
<dbReference type="EMBL" id="KI279056">
    <property type="protein sequence ID" value="ESA18605.1"/>
    <property type="molecule type" value="Genomic_DNA"/>
</dbReference>
<dbReference type="AlphaFoldDB" id="U9UE04"/>
<proteinExistence type="predicted"/>
<feature type="non-terminal residue" evidence="1">
    <location>
        <position position="1"/>
    </location>
</feature>
<organism evidence="1">
    <name type="scientific">Rhizophagus irregularis (strain DAOM 181602 / DAOM 197198 / MUCL 43194)</name>
    <name type="common">Arbuscular mycorrhizal fungus</name>
    <name type="synonym">Glomus intraradices</name>
    <dbReference type="NCBI Taxonomy" id="747089"/>
    <lineage>
        <taxon>Eukaryota</taxon>
        <taxon>Fungi</taxon>
        <taxon>Fungi incertae sedis</taxon>
        <taxon>Mucoromycota</taxon>
        <taxon>Glomeromycotina</taxon>
        <taxon>Glomeromycetes</taxon>
        <taxon>Glomerales</taxon>
        <taxon>Glomeraceae</taxon>
        <taxon>Rhizophagus</taxon>
    </lineage>
</organism>
<protein>
    <submittedName>
        <fullName evidence="1">Uncharacterized protein</fullName>
    </submittedName>
</protein>